<evidence type="ECO:0000313" key="3">
    <source>
        <dbReference type="Proteomes" id="UP000009223"/>
    </source>
</evidence>
<dbReference type="InterPro" id="IPR012675">
    <property type="entry name" value="Beta-grasp_dom_sf"/>
</dbReference>
<evidence type="ECO:0000313" key="2">
    <source>
        <dbReference type="EMBL" id="AEF84084.1"/>
    </source>
</evidence>
<organism evidence="2 3">
    <name type="scientific">Treponema primitia (strain ATCC BAA-887 / DSM 12427 / ZAS-2)</name>
    <dbReference type="NCBI Taxonomy" id="545694"/>
    <lineage>
        <taxon>Bacteria</taxon>
        <taxon>Pseudomonadati</taxon>
        <taxon>Spirochaetota</taxon>
        <taxon>Spirochaetia</taxon>
        <taxon>Spirochaetales</taxon>
        <taxon>Treponemataceae</taxon>
        <taxon>Treponema</taxon>
    </lineage>
</organism>
<feature type="domain" description="2Fe-2S ferredoxin-type" evidence="1">
    <location>
        <begin position="5"/>
        <end position="94"/>
    </location>
</feature>
<dbReference type="HOGENOM" id="CLU_082632_4_0_12"/>
<dbReference type="OrthoDB" id="9789468at2"/>
<evidence type="ECO:0000259" key="1">
    <source>
        <dbReference type="PROSITE" id="PS51085"/>
    </source>
</evidence>
<accession>F5YQW1</accession>
<dbReference type="InterPro" id="IPR036010">
    <property type="entry name" value="2Fe-2S_ferredoxin-like_sf"/>
</dbReference>
<dbReference type="Proteomes" id="UP000009223">
    <property type="component" value="Chromosome"/>
</dbReference>
<keyword evidence="3" id="KW-1185">Reference proteome</keyword>
<sequence length="94" mass="10294">MGQIWQVRVPELGKDFPCKEDESVFAAMIRARTGPVTYGCAGGGCGACRMRISSGEWEAFKNMSVAHVTEDDRKEGIVLLCCVQPRSDLTIARV</sequence>
<protein>
    <submittedName>
        <fullName evidence="2">SalB</fullName>
    </submittedName>
</protein>
<dbReference type="InterPro" id="IPR001041">
    <property type="entry name" value="2Fe-2S_ferredoxin-type"/>
</dbReference>
<dbReference type="EMBL" id="CP001843">
    <property type="protein sequence ID" value="AEF84084.1"/>
    <property type="molecule type" value="Genomic_DNA"/>
</dbReference>
<dbReference type="InterPro" id="IPR006058">
    <property type="entry name" value="2Fe2S_fd_BS"/>
</dbReference>
<dbReference type="PROSITE" id="PS00197">
    <property type="entry name" value="2FE2S_FER_1"/>
    <property type="match status" value="1"/>
</dbReference>
<proteinExistence type="predicted"/>
<reference evidence="2 3" key="2">
    <citation type="journal article" date="2011" name="ISME J.">
        <title>RNA-seq reveals cooperative metabolic interactions between two termite-gut spirochete species in co-culture.</title>
        <authorList>
            <person name="Rosenthal A.Z."/>
            <person name="Matson E.G."/>
            <person name="Eldar A."/>
            <person name="Leadbetter J.R."/>
        </authorList>
    </citation>
    <scope>NUCLEOTIDE SEQUENCE [LARGE SCALE GENOMIC DNA]</scope>
    <source>
        <strain evidence="3">ATCC BAA-887 / DSM 12427 / ZAS-2</strain>
    </source>
</reference>
<dbReference type="PROSITE" id="PS51085">
    <property type="entry name" value="2FE2S_FER_2"/>
    <property type="match status" value="1"/>
</dbReference>
<dbReference type="GO" id="GO:0051537">
    <property type="term" value="F:2 iron, 2 sulfur cluster binding"/>
    <property type="evidence" value="ECO:0007669"/>
    <property type="project" value="InterPro"/>
</dbReference>
<reference evidence="3" key="1">
    <citation type="submission" date="2009-12" db="EMBL/GenBank/DDBJ databases">
        <title>Complete sequence of Treponema primitia strain ZAS-2.</title>
        <authorList>
            <person name="Tetu S.G."/>
            <person name="Matson E."/>
            <person name="Ren Q."/>
            <person name="Seshadri R."/>
            <person name="Elbourne L."/>
            <person name="Hassan K.A."/>
            <person name="Durkin A."/>
            <person name="Radune D."/>
            <person name="Mohamoud Y."/>
            <person name="Shay R."/>
            <person name="Jin S."/>
            <person name="Zhang X."/>
            <person name="Lucey K."/>
            <person name="Ballor N.R."/>
            <person name="Ottesen E."/>
            <person name="Rosenthal R."/>
            <person name="Allen A."/>
            <person name="Leadbetter J.R."/>
            <person name="Paulsen I.T."/>
        </authorList>
    </citation>
    <scope>NUCLEOTIDE SEQUENCE [LARGE SCALE GENOMIC DNA]</scope>
    <source>
        <strain evidence="3">ATCC BAA-887 / DSM 12427 / ZAS-2</strain>
    </source>
</reference>
<gene>
    <name evidence="2" type="ordered locus">TREPR_1325</name>
</gene>
<dbReference type="Gene3D" id="3.10.20.30">
    <property type="match status" value="1"/>
</dbReference>
<name>F5YQW1_TREPZ</name>
<dbReference type="Pfam" id="PF00111">
    <property type="entry name" value="Fer2"/>
    <property type="match status" value="1"/>
</dbReference>
<dbReference type="AlphaFoldDB" id="F5YQW1"/>
<dbReference type="STRING" id="545694.TREPR_1325"/>
<dbReference type="eggNOG" id="COG1018">
    <property type="taxonomic scope" value="Bacteria"/>
</dbReference>
<dbReference type="KEGG" id="tpi:TREPR_1325"/>
<dbReference type="RefSeq" id="WP_015708760.1">
    <property type="nucleotide sequence ID" value="NC_015578.1"/>
</dbReference>
<dbReference type="SUPFAM" id="SSF54292">
    <property type="entry name" value="2Fe-2S ferredoxin-like"/>
    <property type="match status" value="1"/>
</dbReference>